<evidence type="ECO:0000313" key="1">
    <source>
        <dbReference type="EMBL" id="NBC71325.1"/>
    </source>
</evidence>
<protein>
    <submittedName>
        <fullName evidence="1">Uncharacterized protein</fullName>
    </submittedName>
</protein>
<comment type="caution">
    <text evidence="1">The sequence shown here is derived from an EMBL/GenBank/DDBJ whole genome shotgun (WGS) entry which is preliminary data.</text>
</comment>
<dbReference type="Proteomes" id="UP000558113">
    <property type="component" value="Unassembled WGS sequence"/>
</dbReference>
<name>A0A7X5C2I9_9BACL</name>
<dbReference type="EMBL" id="JAAAMU010000011">
    <property type="protein sequence ID" value="NBC71325.1"/>
    <property type="molecule type" value="Genomic_DNA"/>
</dbReference>
<sequence>MGILIDARTSMNISAPLDAPDPFPVNEPVLVGVVGLNVPPSTMGMIRVQFDAVVGILLPSQAKTTTKVILAIVSGDSMAAPIVYLSVQSFSLSDIDSQLITLSASNYNTPVPVSGMLVYSLFAIVNTSSAVLRSGPESFNASVYGD</sequence>
<dbReference type="RefSeq" id="WP_161701183.1">
    <property type="nucleotide sequence ID" value="NZ_JAAAMU010000011.1"/>
</dbReference>
<reference evidence="1 2" key="1">
    <citation type="submission" date="2020-01" db="EMBL/GenBank/DDBJ databases">
        <title>Paenibacillus soybeanensis sp. nov. isolated from the nodules of soybean (Glycine max(L.) Merr).</title>
        <authorList>
            <person name="Wang H."/>
        </authorList>
    </citation>
    <scope>NUCLEOTIDE SEQUENCE [LARGE SCALE GENOMIC DNA]</scope>
    <source>
        <strain evidence="1 2">DSM 23054</strain>
    </source>
</reference>
<organism evidence="1 2">
    <name type="scientific">Paenibacillus sacheonensis</name>
    <dbReference type="NCBI Taxonomy" id="742054"/>
    <lineage>
        <taxon>Bacteria</taxon>
        <taxon>Bacillati</taxon>
        <taxon>Bacillota</taxon>
        <taxon>Bacilli</taxon>
        <taxon>Bacillales</taxon>
        <taxon>Paenibacillaceae</taxon>
        <taxon>Paenibacillus</taxon>
    </lineage>
</organism>
<proteinExistence type="predicted"/>
<gene>
    <name evidence="1" type="ORF">GT003_20205</name>
</gene>
<dbReference type="AlphaFoldDB" id="A0A7X5C2I9"/>
<dbReference type="OrthoDB" id="2641610at2"/>
<evidence type="ECO:0000313" key="2">
    <source>
        <dbReference type="Proteomes" id="UP000558113"/>
    </source>
</evidence>
<accession>A0A7X5C2I9</accession>
<keyword evidence="2" id="KW-1185">Reference proteome</keyword>